<dbReference type="AlphaFoldDB" id="A0A841TQ43"/>
<dbReference type="Pfam" id="PF00903">
    <property type="entry name" value="Glyoxalase"/>
    <property type="match status" value="1"/>
</dbReference>
<proteinExistence type="predicted"/>
<feature type="domain" description="VOC" evidence="1">
    <location>
        <begin position="5"/>
        <end position="127"/>
    </location>
</feature>
<dbReference type="InterPro" id="IPR037523">
    <property type="entry name" value="VOC_core"/>
</dbReference>
<reference evidence="2 3" key="1">
    <citation type="submission" date="2020-08" db="EMBL/GenBank/DDBJ databases">
        <title>Cohnella phylogeny.</title>
        <authorList>
            <person name="Dunlap C."/>
        </authorList>
    </citation>
    <scope>NUCLEOTIDE SEQUENCE [LARGE SCALE GENOMIC DNA]</scope>
    <source>
        <strain evidence="2 3">DSM 25239</strain>
    </source>
</reference>
<accession>A0A841TQ43</accession>
<evidence type="ECO:0000313" key="3">
    <source>
        <dbReference type="Proteomes" id="UP000553776"/>
    </source>
</evidence>
<name>A0A841TQ43_9BACL</name>
<dbReference type="SUPFAM" id="SSF54593">
    <property type="entry name" value="Glyoxalase/Bleomycin resistance protein/Dihydroxybiphenyl dioxygenase"/>
    <property type="match status" value="1"/>
</dbReference>
<keyword evidence="3" id="KW-1185">Reference proteome</keyword>
<dbReference type="Proteomes" id="UP000553776">
    <property type="component" value="Unassembled WGS sequence"/>
</dbReference>
<dbReference type="InterPro" id="IPR029068">
    <property type="entry name" value="Glyas_Bleomycin-R_OHBP_Dase"/>
</dbReference>
<evidence type="ECO:0000313" key="2">
    <source>
        <dbReference type="EMBL" id="MBB6690447.1"/>
    </source>
</evidence>
<comment type="caution">
    <text evidence="2">The sequence shown here is derived from an EMBL/GenBank/DDBJ whole genome shotgun (WGS) entry which is preliminary data.</text>
</comment>
<dbReference type="Gene3D" id="3.10.180.10">
    <property type="entry name" value="2,3-Dihydroxybiphenyl 1,2-Dioxygenase, domain 1"/>
    <property type="match status" value="1"/>
</dbReference>
<dbReference type="PROSITE" id="PS51819">
    <property type="entry name" value="VOC"/>
    <property type="match status" value="1"/>
</dbReference>
<dbReference type="EMBL" id="JACJVR010000011">
    <property type="protein sequence ID" value="MBB6690447.1"/>
    <property type="molecule type" value="Genomic_DNA"/>
</dbReference>
<organism evidence="2 3">
    <name type="scientific">Cohnella xylanilytica</name>
    <dbReference type="NCBI Taxonomy" id="557555"/>
    <lineage>
        <taxon>Bacteria</taxon>
        <taxon>Bacillati</taxon>
        <taxon>Bacillota</taxon>
        <taxon>Bacilli</taxon>
        <taxon>Bacillales</taxon>
        <taxon>Paenibacillaceae</taxon>
        <taxon>Cohnella</taxon>
    </lineage>
</organism>
<dbReference type="InterPro" id="IPR004360">
    <property type="entry name" value="Glyas_Fos-R_dOase_dom"/>
</dbReference>
<evidence type="ECO:0000259" key="1">
    <source>
        <dbReference type="PROSITE" id="PS51819"/>
    </source>
</evidence>
<protein>
    <submittedName>
        <fullName evidence="2">VOC family protein</fullName>
    </submittedName>
</protein>
<gene>
    <name evidence="2" type="ORF">H7B90_03435</name>
</gene>
<sequence>MSKVQFSVQVLVVSDLARSKAYYQDVLGCEVNDFWAVRDDFRLGFKLIEGKSAEDVRPNRIGDGQEKVWDTYAYVETHDDLDELYEELKSKGAILHQKPEVYEFDWGVWKEFSVKDPDQYVIAFGSGKKKE</sequence>